<evidence type="ECO:0000256" key="5">
    <source>
        <dbReference type="PIRSR" id="PIRSR604574-1"/>
    </source>
</evidence>
<comment type="cofactor">
    <cofactor evidence="6">
        <name>Fe(2+)</name>
        <dbReference type="ChEBI" id="CHEBI:29033"/>
    </cofactor>
    <text evidence="6">Binds 1 Fe(2+) ion per subunit.</text>
</comment>
<dbReference type="InterPro" id="IPR037151">
    <property type="entry name" value="AlkB-like_sf"/>
</dbReference>
<dbReference type="InterPro" id="IPR004574">
    <property type="entry name" value="Alkb"/>
</dbReference>
<keyword evidence="2" id="KW-0223">Dioxygenase</keyword>
<keyword evidence="8" id="KW-0808">Transferase</keyword>
<dbReference type="RefSeq" id="WP_091768971.1">
    <property type="nucleotide sequence ID" value="NZ_FNHG01000006.1"/>
</dbReference>
<evidence type="ECO:0000256" key="1">
    <source>
        <dbReference type="ARBA" id="ARBA00022723"/>
    </source>
</evidence>
<dbReference type="GO" id="GO:0035513">
    <property type="term" value="P:oxidative RNA demethylation"/>
    <property type="evidence" value="ECO:0007669"/>
    <property type="project" value="TreeGrafter"/>
</dbReference>
<dbReference type="PROSITE" id="PS51471">
    <property type="entry name" value="FE2OG_OXY"/>
    <property type="match status" value="1"/>
</dbReference>
<feature type="binding site" evidence="6">
    <location>
        <position position="178"/>
    </location>
    <ligand>
        <name>Fe cation</name>
        <dbReference type="ChEBI" id="CHEBI:24875"/>
        <note>catalytic</note>
    </ligand>
</feature>
<keyword evidence="9" id="KW-1185">Reference proteome</keyword>
<dbReference type="PANTHER" id="PTHR16557">
    <property type="entry name" value="ALKYLATED DNA REPAIR PROTEIN ALKB-RELATED"/>
    <property type="match status" value="1"/>
</dbReference>
<dbReference type="Proteomes" id="UP000199759">
    <property type="component" value="Unassembled WGS sequence"/>
</dbReference>
<keyword evidence="8" id="KW-0489">Methyltransferase</keyword>
<proteinExistence type="predicted"/>
<feature type="binding site" evidence="6">
    <location>
        <position position="122"/>
    </location>
    <ligand>
        <name>Fe cation</name>
        <dbReference type="ChEBI" id="CHEBI:24875"/>
        <note>catalytic</note>
    </ligand>
</feature>
<feature type="binding site" evidence="5">
    <location>
        <position position="126"/>
    </location>
    <ligand>
        <name>substrate</name>
    </ligand>
</feature>
<name>A0A1G9R7U0_9PROT</name>
<feature type="binding site" evidence="5">
    <location>
        <begin position="71"/>
        <end position="73"/>
    </location>
    <ligand>
        <name>substrate</name>
    </ligand>
</feature>
<reference evidence="8 9" key="1">
    <citation type="submission" date="2016-10" db="EMBL/GenBank/DDBJ databases">
        <authorList>
            <person name="de Groot N.N."/>
        </authorList>
    </citation>
    <scope>NUCLEOTIDE SEQUENCE [LARGE SCALE GENOMIC DNA]</scope>
    <source>
        <strain evidence="8 9">DSM 16077</strain>
    </source>
</reference>
<dbReference type="GO" id="GO:0005737">
    <property type="term" value="C:cytoplasm"/>
    <property type="evidence" value="ECO:0007669"/>
    <property type="project" value="TreeGrafter"/>
</dbReference>
<keyword evidence="1 6" id="KW-0479">Metal-binding</keyword>
<dbReference type="AlphaFoldDB" id="A0A1G9R7U0"/>
<dbReference type="OrthoDB" id="9796932at2"/>
<keyword evidence="3" id="KW-0560">Oxidoreductase</keyword>
<evidence type="ECO:0000259" key="7">
    <source>
        <dbReference type="PROSITE" id="PS51471"/>
    </source>
</evidence>
<keyword evidence="4 6" id="KW-0408">Iron</keyword>
<feature type="binding site" evidence="5">
    <location>
        <begin position="201"/>
        <end position="207"/>
    </location>
    <ligand>
        <name>2-oxoglutarate</name>
        <dbReference type="ChEBI" id="CHEBI:16810"/>
    </ligand>
</feature>
<gene>
    <name evidence="8" type="ORF">SAMN04488568_106106</name>
</gene>
<dbReference type="SUPFAM" id="SSF51197">
    <property type="entry name" value="Clavaminate synthase-like"/>
    <property type="match status" value="1"/>
</dbReference>
<evidence type="ECO:0000256" key="2">
    <source>
        <dbReference type="ARBA" id="ARBA00022964"/>
    </source>
</evidence>
<feature type="binding site" evidence="5">
    <location>
        <position position="63"/>
    </location>
    <ligand>
        <name>substrate</name>
    </ligand>
</feature>
<dbReference type="InterPro" id="IPR005123">
    <property type="entry name" value="Oxoglu/Fe-dep_dioxygenase_dom"/>
</dbReference>
<accession>A0A1G9R7U0</accession>
<dbReference type="InterPro" id="IPR027450">
    <property type="entry name" value="AlkB-like"/>
</dbReference>
<evidence type="ECO:0000313" key="9">
    <source>
        <dbReference type="Proteomes" id="UP000199759"/>
    </source>
</evidence>
<dbReference type="GO" id="GO:0008168">
    <property type="term" value="F:methyltransferase activity"/>
    <property type="evidence" value="ECO:0007669"/>
    <property type="project" value="UniProtKB-KW"/>
</dbReference>
<dbReference type="PANTHER" id="PTHR16557:SF2">
    <property type="entry name" value="NUCLEIC ACID DIOXYGENASE ALKBH1"/>
    <property type="match status" value="1"/>
</dbReference>
<evidence type="ECO:0000256" key="3">
    <source>
        <dbReference type="ARBA" id="ARBA00023002"/>
    </source>
</evidence>
<feature type="binding site" evidence="5">
    <location>
        <begin position="111"/>
        <end position="113"/>
    </location>
    <ligand>
        <name>2-oxoglutarate</name>
        <dbReference type="ChEBI" id="CHEBI:16810"/>
    </ligand>
</feature>
<dbReference type="STRING" id="144026.SAMN04488568_106106"/>
<protein>
    <submittedName>
        <fullName evidence="8">Alkylated DNA repair protein (DNA oxidative demethylase)</fullName>
    </submittedName>
</protein>
<sequence>MTAPFSLPDGFRYLPGHFDRPAQAALIEAVIAATRTAPFWRPAMPRTGQPLSVMMTNFGPLGWVTDKAKGYRYESHHPQTGQAWPQMPLALLQLWQDFADYPAAPEACLVNWYAPDSRMGMHIDWDEAATDAAVLSVSLGDKARFRIGGPQRGGKTGSIVVSSGDVVVLGGAARRCYHGVDRIYPGTSTLLPPAAFPGGGRINLTLRRVNLP</sequence>
<feature type="binding site" evidence="5">
    <location>
        <position position="152"/>
    </location>
    <ligand>
        <name>substrate</name>
    </ligand>
</feature>
<evidence type="ECO:0000256" key="4">
    <source>
        <dbReference type="ARBA" id="ARBA00023004"/>
    </source>
</evidence>
<dbReference type="GO" id="GO:0035516">
    <property type="term" value="F:broad specificity oxidative DNA demethylase activity"/>
    <property type="evidence" value="ECO:0007669"/>
    <property type="project" value="TreeGrafter"/>
</dbReference>
<dbReference type="GO" id="GO:0008198">
    <property type="term" value="F:ferrous iron binding"/>
    <property type="evidence" value="ECO:0007669"/>
    <property type="project" value="TreeGrafter"/>
</dbReference>
<dbReference type="Pfam" id="PF13532">
    <property type="entry name" value="2OG-FeII_Oxy_2"/>
    <property type="match status" value="1"/>
</dbReference>
<dbReference type="GO" id="GO:0035515">
    <property type="term" value="F:oxidative RNA demethylase activity"/>
    <property type="evidence" value="ECO:0007669"/>
    <property type="project" value="TreeGrafter"/>
</dbReference>
<evidence type="ECO:0000256" key="6">
    <source>
        <dbReference type="PIRSR" id="PIRSR604574-2"/>
    </source>
</evidence>
<dbReference type="GO" id="GO:0032259">
    <property type="term" value="P:methylation"/>
    <property type="evidence" value="ECO:0007669"/>
    <property type="project" value="UniProtKB-KW"/>
</dbReference>
<dbReference type="Gene3D" id="2.60.120.590">
    <property type="entry name" value="Alpha-ketoglutarate-dependent dioxygenase AlkB-like"/>
    <property type="match status" value="1"/>
</dbReference>
<dbReference type="EMBL" id="FNHG01000006">
    <property type="protein sequence ID" value="SDM19359.1"/>
    <property type="molecule type" value="Genomic_DNA"/>
</dbReference>
<organism evidence="8 9">
    <name type="scientific">Maricaulis salignorans</name>
    <dbReference type="NCBI Taxonomy" id="144026"/>
    <lineage>
        <taxon>Bacteria</taxon>
        <taxon>Pseudomonadati</taxon>
        <taxon>Pseudomonadota</taxon>
        <taxon>Alphaproteobacteria</taxon>
        <taxon>Maricaulales</taxon>
        <taxon>Maricaulaceae</taxon>
        <taxon>Maricaulis</taxon>
    </lineage>
</organism>
<feature type="domain" description="Fe2OG dioxygenase" evidence="7">
    <location>
        <begin position="104"/>
        <end position="210"/>
    </location>
</feature>
<evidence type="ECO:0000313" key="8">
    <source>
        <dbReference type="EMBL" id="SDM19359.1"/>
    </source>
</evidence>
<feature type="binding site" evidence="6">
    <location>
        <position position="124"/>
    </location>
    <ligand>
        <name>Fe cation</name>
        <dbReference type="ChEBI" id="CHEBI:24875"/>
        <note>catalytic</note>
    </ligand>
</feature>